<reference evidence="11" key="1">
    <citation type="journal article" date="2013" name="J. Antibiot.">
        <title>Identification of micromonolactam, a new polyene macrocyclic lactam from two marine Micromonospora strains using chemical and molecular methods: clarification of the biosynthetic pathway from a glutamate starter unit.</title>
        <authorList>
            <person name="Skellam E.J."/>
            <person name="Stewart A.K."/>
            <person name="Strangman W.K."/>
            <person name="Wright J.L."/>
        </authorList>
    </citation>
    <scope>NUCLEOTIDE SEQUENCE</scope>
    <source>
        <strain evidence="11">CMS I2-32</strain>
    </source>
</reference>
<keyword evidence="3 8" id="KW-0479">Metal-binding</keyword>
<dbReference type="PROSITE" id="PS51379">
    <property type="entry name" value="4FE4S_FER_2"/>
    <property type="match status" value="1"/>
</dbReference>
<keyword evidence="6 8" id="KW-0411">Iron-sulfur</keyword>
<evidence type="ECO:0000313" key="11">
    <source>
        <dbReference type="EMBL" id="AGI61678.1"/>
    </source>
</evidence>
<dbReference type="PRINTS" id="PR00352">
    <property type="entry name" value="3FE4SFRDOXIN"/>
</dbReference>
<comment type="cofactor">
    <cofactor evidence="1">
        <name>[3Fe-4S] cluster</name>
        <dbReference type="ChEBI" id="CHEBI:21137"/>
    </cofactor>
</comment>
<dbReference type="EMBL" id="KC608862">
    <property type="protein sequence ID" value="AGI61678.1"/>
    <property type="molecule type" value="Genomic_DNA"/>
</dbReference>
<dbReference type="Pfam" id="PF13459">
    <property type="entry name" value="Fer4_15"/>
    <property type="match status" value="1"/>
</dbReference>
<evidence type="ECO:0000256" key="7">
    <source>
        <dbReference type="ARBA" id="ARBA00023291"/>
    </source>
</evidence>
<organism evidence="11">
    <name type="scientific">Micromonospora sp. CMS I2-32</name>
    <dbReference type="NCBI Taxonomy" id="1308947"/>
    <lineage>
        <taxon>Bacteria</taxon>
        <taxon>Bacillati</taxon>
        <taxon>Actinomycetota</taxon>
        <taxon>Actinomycetes</taxon>
        <taxon>Micromonosporales</taxon>
        <taxon>Micromonosporaceae</taxon>
        <taxon>Micromonospora</taxon>
    </lineage>
</organism>
<dbReference type="Gene3D" id="3.30.70.20">
    <property type="match status" value="1"/>
</dbReference>
<dbReference type="GO" id="GO:0005506">
    <property type="term" value="F:iron ion binding"/>
    <property type="evidence" value="ECO:0007669"/>
    <property type="project" value="UniProtKB-UniRule"/>
</dbReference>
<dbReference type="GO" id="GO:0009055">
    <property type="term" value="F:electron transfer activity"/>
    <property type="evidence" value="ECO:0007669"/>
    <property type="project" value="UniProtKB-UniRule"/>
</dbReference>
<evidence type="ECO:0000256" key="3">
    <source>
        <dbReference type="ARBA" id="ARBA00022723"/>
    </source>
</evidence>
<keyword evidence="5 8" id="KW-0408">Iron</keyword>
<keyword evidence="2 8" id="KW-0813">Transport</keyword>
<dbReference type="SUPFAM" id="SSF54862">
    <property type="entry name" value="4Fe-4S ferredoxins"/>
    <property type="match status" value="1"/>
</dbReference>
<evidence type="ECO:0000259" key="10">
    <source>
        <dbReference type="PROSITE" id="PS51379"/>
    </source>
</evidence>
<evidence type="ECO:0000256" key="8">
    <source>
        <dbReference type="RuleBase" id="RU368020"/>
    </source>
</evidence>
<keyword evidence="7" id="KW-0003">3Fe-4S</keyword>
<sequence>MPRRAARPDGTPGGPAHHPGPLPRAEPGRRRRRGVVEVRPAGPGSEPAAGGVVSAVDTRWTVTVDRDACIGTGVCAGAAPRQIEIRDGKASALAPQTEPDEAVIDAADMCPMSAITVRDAASGALLAPEE</sequence>
<evidence type="ECO:0000256" key="2">
    <source>
        <dbReference type="ARBA" id="ARBA00022448"/>
    </source>
</evidence>
<accession>M9QX68</accession>
<feature type="compositionally biased region" description="Low complexity" evidence="9">
    <location>
        <begin position="8"/>
        <end position="17"/>
    </location>
</feature>
<dbReference type="InterPro" id="IPR017896">
    <property type="entry name" value="4Fe4S_Fe-S-bd"/>
</dbReference>
<protein>
    <recommendedName>
        <fullName evidence="8">Ferredoxin</fullName>
    </recommendedName>
</protein>
<comment type="function">
    <text evidence="8">Ferredoxins are iron-sulfur proteins that transfer electrons in a wide variety of metabolic reactions.</text>
</comment>
<name>M9QX68_9ACTN</name>
<dbReference type="InterPro" id="IPR001080">
    <property type="entry name" value="3Fe4S_ferredoxin"/>
</dbReference>
<dbReference type="PANTHER" id="PTHR36923:SF3">
    <property type="entry name" value="FERREDOXIN"/>
    <property type="match status" value="1"/>
</dbReference>
<feature type="region of interest" description="Disordered" evidence="9">
    <location>
        <begin position="1"/>
        <end position="51"/>
    </location>
</feature>
<proteinExistence type="predicted"/>
<evidence type="ECO:0000256" key="6">
    <source>
        <dbReference type="ARBA" id="ARBA00023014"/>
    </source>
</evidence>
<dbReference type="AlphaFoldDB" id="M9QX68"/>
<evidence type="ECO:0000256" key="9">
    <source>
        <dbReference type="SAM" id="MobiDB-lite"/>
    </source>
</evidence>
<keyword evidence="4 8" id="KW-0249">Electron transport</keyword>
<evidence type="ECO:0000256" key="5">
    <source>
        <dbReference type="ARBA" id="ARBA00023004"/>
    </source>
</evidence>
<evidence type="ECO:0000256" key="1">
    <source>
        <dbReference type="ARBA" id="ARBA00001927"/>
    </source>
</evidence>
<dbReference type="PANTHER" id="PTHR36923">
    <property type="entry name" value="FERREDOXIN"/>
    <property type="match status" value="1"/>
</dbReference>
<gene>
    <name evidence="11" type="primary">mmlF</name>
</gene>
<dbReference type="GO" id="GO:0051538">
    <property type="term" value="F:3 iron, 4 sulfur cluster binding"/>
    <property type="evidence" value="ECO:0007669"/>
    <property type="project" value="UniProtKB-KW"/>
</dbReference>
<feature type="compositionally biased region" description="Low complexity" evidence="9">
    <location>
        <begin position="37"/>
        <end position="51"/>
    </location>
</feature>
<feature type="domain" description="4Fe-4S ferredoxin-type" evidence="10">
    <location>
        <begin position="60"/>
        <end position="88"/>
    </location>
</feature>
<dbReference type="InterPro" id="IPR051269">
    <property type="entry name" value="Fe-S_cluster_ET"/>
</dbReference>
<evidence type="ECO:0000256" key="4">
    <source>
        <dbReference type="ARBA" id="ARBA00022982"/>
    </source>
</evidence>